<reference evidence="1" key="1">
    <citation type="journal article" date="2023" name="G3 (Bethesda)">
        <title>A reference genome for the long-term kleptoplast-retaining sea slug Elysia crispata morphotype clarki.</title>
        <authorList>
            <person name="Eastman K.E."/>
            <person name="Pendleton A.L."/>
            <person name="Shaikh M.A."/>
            <person name="Suttiyut T."/>
            <person name="Ogas R."/>
            <person name="Tomko P."/>
            <person name="Gavelis G."/>
            <person name="Widhalm J.R."/>
            <person name="Wisecaver J.H."/>
        </authorList>
    </citation>
    <scope>NUCLEOTIDE SEQUENCE</scope>
    <source>
        <strain evidence="1">ECLA1</strain>
    </source>
</reference>
<name>A0AAE1DWH1_9GAST</name>
<dbReference type="AlphaFoldDB" id="A0AAE1DWH1"/>
<evidence type="ECO:0000313" key="1">
    <source>
        <dbReference type="EMBL" id="KAK3785534.1"/>
    </source>
</evidence>
<sequence>MNCNNSTNSIISPGKQSCFLGHAELSFGLTSSRASRCRMNAGGRKPAPSVFDLSHSFVKSGPVLWWAESDDNPYDV</sequence>
<dbReference type="EMBL" id="JAWDGP010002127">
    <property type="protein sequence ID" value="KAK3785534.1"/>
    <property type="molecule type" value="Genomic_DNA"/>
</dbReference>
<gene>
    <name evidence="1" type="ORF">RRG08_048668</name>
</gene>
<dbReference type="Proteomes" id="UP001283361">
    <property type="component" value="Unassembled WGS sequence"/>
</dbReference>
<comment type="caution">
    <text evidence="1">The sequence shown here is derived from an EMBL/GenBank/DDBJ whole genome shotgun (WGS) entry which is preliminary data.</text>
</comment>
<evidence type="ECO:0000313" key="2">
    <source>
        <dbReference type="Proteomes" id="UP001283361"/>
    </source>
</evidence>
<proteinExistence type="predicted"/>
<keyword evidence="2" id="KW-1185">Reference proteome</keyword>
<accession>A0AAE1DWH1</accession>
<protein>
    <submittedName>
        <fullName evidence="1">Uncharacterized protein</fullName>
    </submittedName>
</protein>
<organism evidence="1 2">
    <name type="scientific">Elysia crispata</name>
    <name type="common">lettuce slug</name>
    <dbReference type="NCBI Taxonomy" id="231223"/>
    <lineage>
        <taxon>Eukaryota</taxon>
        <taxon>Metazoa</taxon>
        <taxon>Spiralia</taxon>
        <taxon>Lophotrochozoa</taxon>
        <taxon>Mollusca</taxon>
        <taxon>Gastropoda</taxon>
        <taxon>Heterobranchia</taxon>
        <taxon>Euthyneura</taxon>
        <taxon>Panpulmonata</taxon>
        <taxon>Sacoglossa</taxon>
        <taxon>Placobranchoidea</taxon>
        <taxon>Plakobranchidae</taxon>
        <taxon>Elysia</taxon>
    </lineage>
</organism>